<dbReference type="InterPro" id="IPR036188">
    <property type="entry name" value="FAD/NAD-bd_sf"/>
</dbReference>
<dbReference type="SUPFAM" id="SSF54373">
    <property type="entry name" value="FAD-linked reductases, C-terminal domain"/>
    <property type="match status" value="1"/>
</dbReference>
<dbReference type="Gene3D" id="3.30.1360.120">
    <property type="entry name" value="Probable tRNA modification gtpase trme, domain 1"/>
    <property type="match status" value="1"/>
</dbReference>
<dbReference type="InterPro" id="IPR006222">
    <property type="entry name" value="GCVT_N"/>
</dbReference>
<dbReference type="SUPFAM" id="SSF103025">
    <property type="entry name" value="Folate-binding domain"/>
    <property type="match status" value="1"/>
</dbReference>
<dbReference type="Pfam" id="PF01266">
    <property type="entry name" value="DAO"/>
    <property type="match status" value="1"/>
</dbReference>
<proteinExistence type="predicted"/>
<dbReference type="InterPro" id="IPR006076">
    <property type="entry name" value="FAD-dep_OxRdtase"/>
</dbReference>
<gene>
    <name evidence="4" type="primary">Sardh_0</name>
    <name evidence="4" type="ORF">GWK47_019990</name>
</gene>
<dbReference type="PANTHER" id="PTHR13847:SF200">
    <property type="entry name" value="SARCOSINE DEHYDROGENASE, MITOCHONDRIAL"/>
    <property type="match status" value="1"/>
</dbReference>
<accession>A0A8J4XPI6</accession>
<comment type="caution">
    <text evidence="4">The sequence shown here is derived from an EMBL/GenBank/DDBJ whole genome shotgun (WGS) entry which is preliminary data.</text>
</comment>
<reference evidence="4" key="1">
    <citation type="submission" date="2020-07" db="EMBL/GenBank/DDBJ databases">
        <title>The High-quality genome of the commercially important snow crab, Chionoecetes opilio.</title>
        <authorList>
            <person name="Jeong J.-H."/>
            <person name="Ryu S."/>
        </authorList>
    </citation>
    <scope>NUCLEOTIDE SEQUENCE</scope>
    <source>
        <strain evidence="4">MADBK_172401_WGS</strain>
        <tissue evidence="4">Digestive gland</tissue>
    </source>
</reference>
<evidence type="ECO:0000313" key="4">
    <source>
        <dbReference type="EMBL" id="KAG0711741.1"/>
    </source>
</evidence>
<keyword evidence="5" id="KW-1185">Reference proteome</keyword>
<protein>
    <submittedName>
        <fullName evidence="4">Sarcosine dehydrogenase, mitochondrial</fullName>
    </submittedName>
</protein>
<feature type="domain" description="GCVT N-terminal" evidence="2">
    <location>
        <begin position="478"/>
        <end position="684"/>
    </location>
</feature>
<dbReference type="GO" id="GO:0005759">
    <property type="term" value="C:mitochondrial matrix"/>
    <property type="evidence" value="ECO:0007669"/>
    <property type="project" value="TreeGrafter"/>
</dbReference>
<dbReference type="GO" id="GO:0008480">
    <property type="term" value="F:sarcosine dehydrogenase activity"/>
    <property type="evidence" value="ECO:0007669"/>
    <property type="project" value="TreeGrafter"/>
</dbReference>
<dbReference type="InterPro" id="IPR027266">
    <property type="entry name" value="TrmE/GcvT-like"/>
</dbReference>
<dbReference type="Proteomes" id="UP000770661">
    <property type="component" value="Unassembled WGS sequence"/>
</dbReference>
<evidence type="ECO:0000313" key="5">
    <source>
        <dbReference type="Proteomes" id="UP000770661"/>
    </source>
</evidence>
<dbReference type="Gene3D" id="3.30.70.1400">
    <property type="entry name" value="Aminomethyltransferase beta-barrel domains"/>
    <property type="match status" value="1"/>
</dbReference>
<feature type="domain" description="FAD dependent oxidoreductase" evidence="1">
    <location>
        <begin position="54"/>
        <end position="417"/>
    </location>
</feature>
<dbReference type="GO" id="GO:1901053">
    <property type="term" value="P:sarcosine catabolic process"/>
    <property type="evidence" value="ECO:0007669"/>
    <property type="project" value="TreeGrafter"/>
</dbReference>
<feature type="domain" description="FAD dependent oxidoreductase central" evidence="3">
    <location>
        <begin position="421"/>
        <end position="476"/>
    </location>
</feature>
<dbReference type="Gene3D" id="3.30.9.10">
    <property type="entry name" value="D-Amino Acid Oxidase, subunit A, domain 2"/>
    <property type="match status" value="1"/>
</dbReference>
<name>A0A8J4XPI6_CHIOP</name>
<dbReference type="PANTHER" id="PTHR13847">
    <property type="entry name" value="SARCOSINE DEHYDROGENASE-RELATED"/>
    <property type="match status" value="1"/>
</dbReference>
<dbReference type="SUPFAM" id="SSF51905">
    <property type="entry name" value="FAD/NAD(P)-binding domain"/>
    <property type="match status" value="1"/>
</dbReference>
<sequence>MLRGAARRSGVLVRAARGGRLVVRAATGGGSLRPSSTAAATQVDGVGAVPGEADVVVVGGGVLGCSCLYHLAQLGVTNTVLLEAHQLTAGTTWHTAGMMHFFGKTETEYLLRDVTAAMVRRLEGETGVSPGWIQNGSLLVSSTEEPYSEQRKNELERLVTFMHAVGLDCELVPPAQVKDIYPIMETGDINCAVYSATGGQVEPAGLCEGLSRWAVGAGARVVQGCPVTDITTTNTLLGGRRVSHVHTAKGVIKTNAVINTTGGWGNDITSMIGVTLPLQSFKHGYVVTEKIEGAFGMPNVRNYVSSAYCKTQGDGMIVGAFEPNPEPIEKLSPNFPFGLYEMNWDNFGPRYESITKRIPALGSVGIKSTIWGPESFTPDGNPIVGEDPDVQGFFHCCGFNSHGMQLSGGMGDQIAKWVVRGEPEIDLFAYDVRRFHPPLSKNKPWVLARSQECLISNYSVSFPHDDPLAGRGQRLSPLHKDLEAAGSVFQERNGWEATRVVPFQSGANRAGVRGLQEQAAVFDMTSFGKYFLTGPDAQKAADWIFSADMTRAAGSTVYTCMLNQRGGVEADLSVSVCEGGEGAAHEPGFEGRGFYITTGGSTARYCAQHILMESRRQGFRVDLTDHTEDLALISVQGPHSRDILQQLTRDDLGDAAFPYPSHRVISLAGHTLRALRLSFVGELGKCLFSRV</sequence>
<evidence type="ECO:0000259" key="1">
    <source>
        <dbReference type="Pfam" id="PF01266"/>
    </source>
</evidence>
<dbReference type="Pfam" id="PF16350">
    <property type="entry name" value="FAO_M"/>
    <property type="match status" value="1"/>
</dbReference>
<dbReference type="Gene3D" id="3.50.50.60">
    <property type="entry name" value="FAD/NAD(P)-binding domain"/>
    <property type="match status" value="1"/>
</dbReference>
<dbReference type="InterPro" id="IPR032503">
    <property type="entry name" value="FAO_M"/>
</dbReference>
<dbReference type="EMBL" id="JACEEZ010023074">
    <property type="protein sequence ID" value="KAG0711741.1"/>
    <property type="molecule type" value="Genomic_DNA"/>
</dbReference>
<evidence type="ECO:0000259" key="3">
    <source>
        <dbReference type="Pfam" id="PF16350"/>
    </source>
</evidence>
<organism evidence="4 5">
    <name type="scientific">Chionoecetes opilio</name>
    <name type="common">Atlantic snow crab</name>
    <name type="synonym">Cancer opilio</name>
    <dbReference type="NCBI Taxonomy" id="41210"/>
    <lineage>
        <taxon>Eukaryota</taxon>
        <taxon>Metazoa</taxon>
        <taxon>Ecdysozoa</taxon>
        <taxon>Arthropoda</taxon>
        <taxon>Crustacea</taxon>
        <taxon>Multicrustacea</taxon>
        <taxon>Malacostraca</taxon>
        <taxon>Eumalacostraca</taxon>
        <taxon>Eucarida</taxon>
        <taxon>Decapoda</taxon>
        <taxon>Pleocyemata</taxon>
        <taxon>Brachyura</taxon>
        <taxon>Eubrachyura</taxon>
        <taxon>Majoidea</taxon>
        <taxon>Majidae</taxon>
        <taxon>Chionoecetes</taxon>
    </lineage>
</organism>
<dbReference type="AlphaFoldDB" id="A0A8J4XPI6"/>
<dbReference type="Pfam" id="PF01571">
    <property type="entry name" value="GCV_T"/>
    <property type="match status" value="1"/>
</dbReference>
<dbReference type="OrthoDB" id="498204at2759"/>
<evidence type="ECO:0000259" key="2">
    <source>
        <dbReference type="Pfam" id="PF01571"/>
    </source>
</evidence>